<dbReference type="PANTHER" id="PTHR42978">
    <property type="entry name" value="QUORUM-QUENCHING LACTONASE YTNP-RELATED-RELATED"/>
    <property type="match status" value="1"/>
</dbReference>
<keyword evidence="2" id="KW-0479">Metal-binding</keyword>
<accession>A0A1H6ZF33</accession>
<dbReference type="GO" id="GO:0046872">
    <property type="term" value="F:metal ion binding"/>
    <property type="evidence" value="ECO:0007669"/>
    <property type="project" value="UniProtKB-KW"/>
</dbReference>
<dbReference type="SMART" id="SM00849">
    <property type="entry name" value="Lactamase_B"/>
    <property type="match status" value="1"/>
</dbReference>
<dbReference type="InterPro" id="IPR051013">
    <property type="entry name" value="MBL_superfamily_lactonases"/>
</dbReference>
<dbReference type="GO" id="GO:0016787">
    <property type="term" value="F:hydrolase activity"/>
    <property type="evidence" value="ECO:0007669"/>
    <property type="project" value="UniProtKB-KW"/>
</dbReference>
<dbReference type="OrthoDB" id="9802897at2"/>
<sequence>MNLHTIDTGYFKLDGGAMFGVVPKTLWNRHNPADDKNLCSWAMRCLLIEDGDKLILVDTGLGDKQDEKFFGFYDLHGDATLIKSINSAGFKPEDITDVLLTHLHFDHVGGAVKYNADRSALLPTFPNATYWSNESHWEWATNPNPREKASFLKENILPIKESGQLKFIEKGISPFGNIEFIHVDGHTEQMMLPVISYKNQKIIYAADLIPSSFHLPLPWVMSYDVRPLLTMQEKENVLKKAVEENYILLFEHDPVYQAATVEQTEKGIRILERGDLGNFL</sequence>
<keyword evidence="7" id="KW-1185">Reference proteome</keyword>
<evidence type="ECO:0000313" key="7">
    <source>
        <dbReference type="Proteomes" id="UP000199532"/>
    </source>
</evidence>
<feature type="domain" description="Metallo-beta-lactamase" evidence="5">
    <location>
        <begin position="42"/>
        <end position="252"/>
    </location>
</feature>
<organism evidence="6 7">
    <name type="scientific">Dyadobacter koreensis</name>
    <dbReference type="NCBI Taxonomy" id="408657"/>
    <lineage>
        <taxon>Bacteria</taxon>
        <taxon>Pseudomonadati</taxon>
        <taxon>Bacteroidota</taxon>
        <taxon>Cytophagia</taxon>
        <taxon>Cytophagales</taxon>
        <taxon>Spirosomataceae</taxon>
        <taxon>Dyadobacter</taxon>
    </lineage>
</organism>
<comment type="similarity">
    <text evidence="1">Belongs to the metallo-beta-lactamase superfamily.</text>
</comment>
<evidence type="ECO:0000256" key="2">
    <source>
        <dbReference type="ARBA" id="ARBA00022723"/>
    </source>
</evidence>
<reference evidence="6 7" key="1">
    <citation type="submission" date="2016-10" db="EMBL/GenBank/DDBJ databases">
        <authorList>
            <person name="de Groot N.N."/>
        </authorList>
    </citation>
    <scope>NUCLEOTIDE SEQUENCE [LARGE SCALE GENOMIC DNA]</scope>
    <source>
        <strain evidence="6 7">DSM 19938</strain>
    </source>
</reference>
<dbReference type="RefSeq" id="WP_090339741.1">
    <property type="nucleotide sequence ID" value="NZ_FNXY01000008.1"/>
</dbReference>
<dbReference type="Pfam" id="PF00753">
    <property type="entry name" value="Lactamase_B"/>
    <property type="match status" value="1"/>
</dbReference>
<evidence type="ECO:0000256" key="4">
    <source>
        <dbReference type="ARBA" id="ARBA00022833"/>
    </source>
</evidence>
<dbReference type="Proteomes" id="UP000199532">
    <property type="component" value="Unassembled WGS sequence"/>
</dbReference>
<dbReference type="Gene3D" id="3.60.15.10">
    <property type="entry name" value="Ribonuclease Z/Hydroxyacylglutathione hydrolase-like"/>
    <property type="match status" value="1"/>
</dbReference>
<dbReference type="CDD" id="cd16281">
    <property type="entry name" value="metallo-hydrolase-like_MBL-fold"/>
    <property type="match status" value="1"/>
</dbReference>
<dbReference type="InterPro" id="IPR001279">
    <property type="entry name" value="Metallo-B-lactamas"/>
</dbReference>
<keyword evidence="3" id="KW-0378">Hydrolase</keyword>
<name>A0A1H6ZF33_9BACT</name>
<dbReference type="SUPFAM" id="SSF56281">
    <property type="entry name" value="Metallo-hydrolase/oxidoreductase"/>
    <property type="match status" value="1"/>
</dbReference>
<dbReference type="AlphaFoldDB" id="A0A1H6ZF33"/>
<dbReference type="PANTHER" id="PTHR42978:SF6">
    <property type="entry name" value="QUORUM-QUENCHING LACTONASE YTNP-RELATED"/>
    <property type="match status" value="1"/>
</dbReference>
<protein>
    <submittedName>
        <fullName evidence="6">Glyoxylase, beta-lactamase superfamily II</fullName>
    </submittedName>
</protein>
<evidence type="ECO:0000313" key="6">
    <source>
        <dbReference type="EMBL" id="SEJ50714.1"/>
    </source>
</evidence>
<keyword evidence="4" id="KW-0862">Zinc</keyword>
<dbReference type="STRING" id="408657.SAMN04487995_5081"/>
<dbReference type="EMBL" id="FNXY01000008">
    <property type="protein sequence ID" value="SEJ50714.1"/>
    <property type="molecule type" value="Genomic_DNA"/>
</dbReference>
<evidence type="ECO:0000256" key="1">
    <source>
        <dbReference type="ARBA" id="ARBA00007749"/>
    </source>
</evidence>
<proteinExistence type="inferred from homology"/>
<evidence type="ECO:0000259" key="5">
    <source>
        <dbReference type="SMART" id="SM00849"/>
    </source>
</evidence>
<evidence type="ECO:0000256" key="3">
    <source>
        <dbReference type="ARBA" id="ARBA00022801"/>
    </source>
</evidence>
<dbReference type="InterPro" id="IPR036866">
    <property type="entry name" value="RibonucZ/Hydroxyglut_hydro"/>
</dbReference>
<gene>
    <name evidence="6" type="ORF">SAMN04487995_5081</name>
</gene>